<keyword evidence="11" id="KW-1185">Reference proteome</keyword>
<name>A0ABS4PS73_9PSEU</name>
<keyword evidence="3" id="KW-0328">Glycosyltransferase</keyword>
<dbReference type="Pfam" id="PF13231">
    <property type="entry name" value="PMT_2"/>
    <property type="match status" value="1"/>
</dbReference>
<feature type="transmembrane region" description="Helical" evidence="8">
    <location>
        <begin position="333"/>
        <end position="354"/>
    </location>
</feature>
<comment type="subcellular location">
    <subcellularLocation>
        <location evidence="1">Cell membrane</location>
        <topology evidence="1">Multi-pass membrane protein</topology>
    </subcellularLocation>
</comment>
<dbReference type="PANTHER" id="PTHR33908:SF11">
    <property type="entry name" value="MEMBRANE PROTEIN"/>
    <property type="match status" value="1"/>
</dbReference>
<evidence type="ECO:0000256" key="6">
    <source>
        <dbReference type="ARBA" id="ARBA00022989"/>
    </source>
</evidence>
<sequence length="504" mass="54204">MTTTTEVTRTAAPSAHPFAKGPVFAVAGAVAAVLLLLNGRYGYMGDELYFLAAGRHLDWGYADQPPVLPLLAQLMDSLVPGSVWALRLPAVLAVVAAVVLTAATARELGGGRRAQLLAAGATGGSMQFLGSGHYLATSTLDPVLWTAVLWLLTRWLRTRSDGLLLWLGVVTGLALNVKFLIPAFWVVALLFAAWLGPRELLTRPKLWLGAGIAVLAAVPTLLWQAANGWPQLAMGEAIGDENPDKLVAALSMPVVGLVTAGFVTGTVLVLYGLWQLLHSPSLRFLGWTMLALTVLFAVAGGRFYYVAGLYPLCWAIAAVRLEAGQARRWWRWVATWPVYALSALIAVPLTLPAVPTSVLDANPELPQPLLASAERGWPEFADSVAAVYRSLPPEQRERTAIVTQVYWQASALDHFGPERGLPEPYSGNRGYWTLATPPASTDTVLYVGEDSPVLRARFAQVSRAGVVDTGRPAPMFTQGAPIWLATGPSAPLPELWPEFRDLKL</sequence>
<accession>A0ABS4PS73</accession>
<evidence type="ECO:0000256" key="4">
    <source>
        <dbReference type="ARBA" id="ARBA00022679"/>
    </source>
</evidence>
<dbReference type="InterPro" id="IPR038731">
    <property type="entry name" value="RgtA/B/C-like"/>
</dbReference>
<feature type="transmembrane region" description="Helical" evidence="8">
    <location>
        <begin position="164"/>
        <end position="194"/>
    </location>
</feature>
<evidence type="ECO:0000313" key="10">
    <source>
        <dbReference type="EMBL" id="MBP2182282.1"/>
    </source>
</evidence>
<protein>
    <submittedName>
        <fullName evidence="10">4-amino-4-deoxy-L-arabinose transferase-like glycosyltransferase</fullName>
    </submittedName>
</protein>
<evidence type="ECO:0000256" key="8">
    <source>
        <dbReference type="SAM" id="Phobius"/>
    </source>
</evidence>
<dbReference type="InterPro" id="IPR050297">
    <property type="entry name" value="LipidA_mod_glycosyltrf_83"/>
</dbReference>
<keyword evidence="2" id="KW-1003">Cell membrane</keyword>
<evidence type="ECO:0000313" key="11">
    <source>
        <dbReference type="Proteomes" id="UP000741013"/>
    </source>
</evidence>
<dbReference type="Proteomes" id="UP000741013">
    <property type="component" value="Unassembled WGS sequence"/>
</dbReference>
<evidence type="ECO:0000256" key="1">
    <source>
        <dbReference type="ARBA" id="ARBA00004651"/>
    </source>
</evidence>
<feature type="domain" description="Glycosyltransferase RgtA/B/C/D-like" evidence="9">
    <location>
        <begin position="63"/>
        <end position="223"/>
    </location>
</feature>
<feature type="transmembrane region" description="Helical" evidence="8">
    <location>
        <begin position="21"/>
        <end position="41"/>
    </location>
</feature>
<dbReference type="EMBL" id="JAGGMS010000001">
    <property type="protein sequence ID" value="MBP2182282.1"/>
    <property type="molecule type" value="Genomic_DNA"/>
</dbReference>
<organism evidence="10 11">
    <name type="scientific">Amycolatopsis magusensis</name>
    <dbReference type="NCBI Taxonomy" id="882444"/>
    <lineage>
        <taxon>Bacteria</taxon>
        <taxon>Bacillati</taxon>
        <taxon>Actinomycetota</taxon>
        <taxon>Actinomycetes</taxon>
        <taxon>Pseudonocardiales</taxon>
        <taxon>Pseudonocardiaceae</taxon>
        <taxon>Amycolatopsis</taxon>
    </lineage>
</organism>
<evidence type="ECO:0000259" key="9">
    <source>
        <dbReference type="Pfam" id="PF13231"/>
    </source>
</evidence>
<keyword evidence="7 8" id="KW-0472">Membrane</keyword>
<evidence type="ECO:0000256" key="2">
    <source>
        <dbReference type="ARBA" id="ARBA00022475"/>
    </source>
</evidence>
<evidence type="ECO:0000256" key="3">
    <source>
        <dbReference type="ARBA" id="ARBA00022676"/>
    </source>
</evidence>
<comment type="caution">
    <text evidence="10">The sequence shown here is derived from an EMBL/GenBank/DDBJ whole genome shotgun (WGS) entry which is preliminary data.</text>
</comment>
<keyword evidence="5 8" id="KW-0812">Transmembrane</keyword>
<reference evidence="10 11" key="1">
    <citation type="submission" date="2021-03" db="EMBL/GenBank/DDBJ databases">
        <title>Sequencing the genomes of 1000 actinobacteria strains.</title>
        <authorList>
            <person name="Klenk H.-P."/>
        </authorList>
    </citation>
    <scope>NUCLEOTIDE SEQUENCE [LARGE SCALE GENOMIC DNA]</scope>
    <source>
        <strain evidence="10 11">DSM 45510</strain>
    </source>
</reference>
<proteinExistence type="predicted"/>
<gene>
    <name evidence="10" type="ORF">JOM49_003808</name>
</gene>
<keyword evidence="4" id="KW-0808">Transferase</keyword>
<feature type="transmembrane region" description="Helical" evidence="8">
    <location>
        <begin position="206"/>
        <end position="226"/>
    </location>
</feature>
<dbReference type="PANTHER" id="PTHR33908">
    <property type="entry name" value="MANNOSYLTRANSFERASE YKCB-RELATED"/>
    <property type="match status" value="1"/>
</dbReference>
<evidence type="ECO:0000256" key="7">
    <source>
        <dbReference type="ARBA" id="ARBA00023136"/>
    </source>
</evidence>
<feature type="transmembrane region" description="Helical" evidence="8">
    <location>
        <begin position="84"/>
        <end position="105"/>
    </location>
</feature>
<feature type="transmembrane region" description="Helical" evidence="8">
    <location>
        <begin position="281"/>
        <end position="298"/>
    </location>
</feature>
<dbReference type="RefSeq" id="WP_308158788.1">
    <property type="nucleotide sequence ID" value="NZ_JAGGMS010000001.1"/>
</dbReference>
<keyword evidence="6 8" id="KW-1133">Transmembrane helix</keyword>
<evidence type="ECO:0000256" key="5">
    <source>
        <dbReference type="ARBA" id="ARBA00022692"/>
    </source>
</evidence>
<feature type="transmembrane region" description="Helical" evidence="8">
    <location>
        <begin position="246"/>
        <end position="274"/>
    </location>
</feature>